<evidence type="ECO:0000313" key="2">
    <source>
        <dbReference type="EMBL" id="CAB4127160.1"/>
    </source>
</evidence>
<proteinExistence type="predicted"/>
<organism evidence="2">
    <name type="scientific">uncultured Caudovirales phage</name>
    <dbReference type="NCBI Taxonomy" id="2100421"/>
    <lineage>
        <taxon>Viruses</taxon>
        <taxon>Duplodnaviria</taxon>
        <taxon>Heunggongvirae</taxon>
        <taxon>Uroviricota</taxon>
        <taxon>Caudoviricetes</taxon>
        <taxon>Peduoviridae</taxon>
        <taxon>Maltschvirus</taxon>
        <taxon>Maltschvirus maltsch</taxon>
    </lineage>
</organism>
<reference evidence="2" key="1">
    <citation type="submission" date="2020-04" db="EMBL/GenBank/DDBJ databases">
        <authorList>
            <person name="Chiriac C."/>
            <person name="Salcher M."/>
            <person name="Ghai R."/>
            <person name="Kavagutti S V."/>
        </authorList>
    </citation>
    <scope>NUCLEOTIDE SEQUENCE</scope>
</reference>
<feature type="domain" description="ATPase AAA-type core" evidence="1">
    <location>
        <begin position="205"/>
        <end position="320"/>
    </location>
</feature>
<sequence>MANFNWKKYKRKIKINKATGKRLDSRFTFFEEDWAGFAMRKEKDIIMGVSSVDEFISGTILQRRFDGGNATNHKKLKILANKKEWNEFLHSKLSGALRVIQTKDYSGWAIDDDLDCYIDYYISGNTTNINLIGDSDFISFYKRIIETRFEHVESYIKWIYDGDGNNINLPLNQDMLPIDSMYPFLNGESLNSYYDRFMKSTASVLLLIGPPGTGKTTFIRGLLDRAKTSATVTYDPAILSKDGIFAEFLEDEECSIMVLEDSDSFLSSRNEGNDLMHKFLNVGDGLVTVKGKKMVFSTNLPSIRDVDPALLRPGRCFDVAKFGSLTKEQAIKFAADMNITITTEKNAYTVAEVFHEMNVRTVNNFGFNQ</sequence>
<dbReference type="InterPro" id="IPR027417">
    <property type="entry name" value="P-loop_NTPase"/>
</dbReference>
<dbReference type="Gene3D" id="3.40.50.300">
    <property type="entry name" value="P-loop containing nucleotide triphosphate hydrolases"/>
    <property type="match status" value="1"/>
</dbReference>
<accession>A0A6J5L3Q2</accession>
<evidence type="ECO:0000259" key="1">
    <source>
        <dbReference type="Pfam" id="PF00004"/>
    </source>
</evidence>
<dbReference type="Pfam" id="PF00004">
    <property type="entry name" value="AAA"/>
    <property type="match status" value="1"/>
</dbReference>
<dbReference type="InterPro" id="IPR003959">
    <property type="entry name" value="ATPase_AAA_core"/>
</dbReference>
<dbReference type="GO" id="GO:0005524">
    <property type="term" value="F:ATP binding"/>
    <property type="evidence" value="ECO:0007669"/>
    <property type="project" value="InterPro"/>
</dbReference>
<gene>
    <name evidence="2" type="ORF">UFOVP84_62</name>
</gene>
<protein>
    <submittedName>
        <fullName evidence="2">AAA domain containing protein</fullName>
    </submittedName>
</protein>
<dbReference type="EMBL" id="LR796208">
    <property type="protein sequence ID" value="CAB4127160.1"/>
    <property type="molecule type" value="Genomic_DNA"/>
</dbReference>
<dbReference type="GO" id="GO:0016887">
    <property type="term" value="F:ATP hydrolysis activity"/>
    <property type="evidence" value="ECO:0007669"/>
    <property type="project" value="InterPro"/>
</dbReference>
<dbReference type="InterPro" id="IPR050747">
    <property type="entry name" value="Mitochondrial_chaperone_BCS1"/>
</dbReference>
<name>A0A6J5L3Q2_9CAUD</name>
<dbReference type="SUPFAM" id="SSF52540">
    <property type="entry name" value="P-loop containing nucleoside triphosphate hydrolases"/>
    <property type="match status" value="2"/>
</dbReference>
<dbReference type="PANTHER" id="PTHR23070">
    <property type="entry name" value="BCS1 AAA-TYPE ATPASE"/>
    <property type="match status" value="1"/>
</dbReference>